<evidence type="ECO:0000256" key="1">
    <source>
        <dbReference type="ARBA" id="ARBA00006767"/>
    </source>
</evidence>
<keyword evidence="3" id="KW-0687">Ribonucleoprotein</keyword>
<organism evidence="9 11">
    <name type="scientific">Caldanaerobacter subterraneus</name>
    <dbReference type="NCBI Taxonomy" id="911092"/>
    <lineage>
        <taxon>Bacteria</taxon>
        <taxon>Bacillati</taxon>
        <taxon>Bacillota</taxon>
        <taxon>Clostridia</taxon>
        <taxon>Thermoanaerobacterales</taxon>
        <taxon>Thermoanaerobacteraceae</taxon>
        <taxon>Caldanaerobacter</taxon>
    </lineage>
</organism>
<dbReference type="PROSITE" id="PS50126">
    <property type="entry name" value="S1"/>
    <property type="match status" value="1"/>
</dbReference>
<evidence type="ECO:0000313" key="11">
    <source>
        <dbReference type="Proteomes" id="UP000294886"/>
    </source>
</evidence>
<dbReference type="EMBL" id="DOLB01000061">
    <property type="protein sequence ID" value="HBT48936.1"/>
    <property type="molecule type" value="Genomic_DNA"/>
</dbReference>
<evidence type="ECO:0000256" key="4">
    <source>
        <dbReference type="ARBA" id="ARBA00025604"/>
    </source>
</evidence>
<dbReference type="Gene3D" id="2.40.50.140">
    <property type="entry name" value="Nucleic acid-binding proteins"/>
    <property type="match status" value="1"/>
</dbReference>
<dbReference type="FunFam" id="2.40.50.140:FF:000103">
    <property type="entry name" value="protein RRP5 homolog"/>
    <property type="match status" value="1"/>
</dbReference>
<evidence type="ECO:0000256" key="2">
    <source>
        <dbReference type="ARBA" id="ARBA00022980"/>
    </source>
</evidence>
<dbReference type="GO" id="GO:0006412">
    <property type="term" value="P:translation"/>
    <property type="evidence" value="ECO:0007669"/>
    <property type="project" value="TreeGrafter"/>
</dbReference>
<dbReference type="Proteomes" id="UP000529861">
    <property type="component" value="Unassembled WGS sequence"/>
</dbReference>
<dbReference type="AlphaFoldDB" id="A0A101E4W9"/>
<name>A0A101E4W9_9THEO</name>
<accession>A0A101E4W9</accession>
<comment type="similarity">
    <text evidence="1">Belongs to the bacterial ribosomal protein bS1 family.</text>
</comment>
<reference evidence="9 11" key="2">
    <citation type="submission" date="2019-03" db="EMBL/GenBank/DDBJ databases">
        <title>Genomic Encyclopedia of Type Strains, Phase IV (KMG-IV): sequencing the most valuable type-strain genomes for metagenomic binning, comparative biology and taxonomic classification.</title>
        <authorList>
            <person name="Goeker M."/>
        </authorList>
    </citation>
    <scope>NUCLEOTIDE SEQUENCE [LARGE SCALE GENOMIC DNA]</scope>
    <source>
        <strain evidence="9 11">DSM 13054</strain>
    </source>
</reference>
<dbReference type="InterPro" id="IPR003029">
    <property type="entry name" value="S1_domain"/>
</dbReference>
<dbReference type="PANTHER" id="PTHR10724:SF7">
    <property type="entry name" value="SMALL RIBOSOMAL SUBUNIT PROTEIN BS1C"/>
    <property type="match status" value="1"/>
</dbReference>
<evidence type="ECO:0000259" key="6">
    <source>
        <dbReference type="PROSITE" id="PS50126"/>
    </source>
</evidence>
<dbReference type="RefSeq" id="WP_011026467.1">
    <property type="nucleotide sequence ID" value="NZ_DOLB01000061.1"/>
</dbReference>
<feature type="compositionally biased region" description="Basic residues" evidence="5">
    <location>
        <begin position="117"/>
        <end position="130"/>
    </location>
</feature>
<sequence>MPFEVGDIVEGTVLNITDFGAFIKLPEGKTGLVHISEVANTYVKNIRDFLKENDRVKVKILSMEPNGKISLSIKKAMPQKTPKEKDFAWQNSRNNNNSSFEEKLLKFLKDSDERQQQLRKHLDSKRRNTSYRRSNGY</sequence>
<dbReference type="Proteomes" id="UP000294886">
    <property type="component" value="Unassembled WGS sequence"/>
</dbReference>
<evidence type="ECO:0000313" key="12">
    <source>
        <dbReference type="Proteomes" id="UP000529861"/>
    </source>
</evidence>
<dbReference type="SMART" id="SM00316">
    <property type="entry name" value="S1"/>
    <property type="match status" value="1"/>
</dbReference>
<dbReference type="GO" id="GO:0003735">
    <property type="term" value="F:structural constituent of ribosome"/>
    <property type="evidence" value="ECO:0007669"/>
    <property type="project" value="TreeGrafter"/>
</dbReference>
<dbReference type="EMBL" id="SLWU01000046">
    <property type="protein sequence ID" value="TCO54702.1"/>
    <property type="molecule type" value="Genomic_DNA"/>
</dbReference>
<feature type="region of interest" description="Disordered" evidence="5">
    <location>
        <begin position="76"/>
        <end position="96"/>
    </location>
</feature>
<dbReference type="EMBL" id="JABEQB010000015">
    <property type="protein sequence ID" value="NNG66919.1"/>
    <property type="molecule type" value="Genomic_DNA"/>
</dbReference>
<dbReference type="Pfam" id="PF00575">
    <property type="entry name" value="S1"/>
    <property type="match status" value="1"/>
</dbReference>
<dbReference type="GO" id="GO:0003729">
    <property type="term" value="F:mRNA binding"/>
    <property type="evidence" value="ECO:0007669"/>
    <property type="project" value="TreeGrafter"/>
</dbReference>
<protein>
    <submittedName>
        <fullName evidence="7">RNA-binding protein S1</fullName>
    </submittedName>
    <submittedName>
        <fullName evidence="9">S1 RNA binding domain protein</fullName>
    </submittedName>
</protein>
<proteinExistence type="inferred from homology"/>
<evidence type="ECO:0000256" key="3">
    <source>
        <dbReference type="ARBA" id="ARBA00023274"/>
    </source>
</evidence>
<dbReference type="PANTHER" id="PTHR10724">
    <property type="entry name" value="30S RIBOSOMAL PROTEIN S1"/>
    <property type="match status" value="1"/>
</dbReference>
<evidence type="ECO:0000256" key="5">
    <source>
        <dbReference type="SAM" id="MobiDB-lite"/>
    </source>
</evidence>
<dbReference type="Proteomes" id="UP000264445">
    <property type="component" value="Unassembled WGS sequence"/>
</dbReference>
<evidence type="ECO:0000313" key="10">
    <source>
        <dbReference type="Proteomes" id="UP000264445"/>
    </source>
</evidence>
<gene>
    <name evidence="7" type="ORF">DEA61_03630</name>
    <name evidence="9" type="ORF">EV203_1463</name>
    <name evidence="8" type="ORF">HKI81_06650</name>
</gene>
<reference evidence="7 10" key="1">
    <citation type="journal article" date="2018" name="Nat. Biotechnol.">
        <title>A standardized bacterial taxonomy based on genome phylogeny substantially revises the tree of life.</title>
        <authorList>
            <person name="Parks D.H."/>
            <person name="Chuvochina M."/>
            <person name="Waite D.W."/>
            <person name="Rinke C."/>
            <person name="Skarshewski A."/>
            <person name="Chaumeil P.A."/>
            <person name="Hugenholtz P."/>
        </authorList>
    </citation>
    <scope>NUCLEOTIDE SEQUENCE [LARGE SCALE GENOMIC DNA]</scope>
    <source>
        <strain evidence="7">UBA12544</strain>
    </source>
</reference>
<feature type="region of interest" description="Disordered" evidence="5">
    <location>
        <begin position="112"/>
        <end position="137"/>
    </location>
</feature>
<feature type="domain" description="S1 motif" evidence="6">
    <location>
        <begin position="6"/>
        <end position="74"/>
    </location>
</feature>
<dbReference type="SUPFAM" id="SSF50249">
    <property type="entry name" value="Nucleic acid-binding proteins"/>
    <property type="match status" value="1"/>
</dbReference>
<reference evidence="8 12" key="3">
    <citation type="submission" date="2020-04" db="EMBL/GenBank/DDBJ databases">
        <title>Draft genome sequence of Caldanaerobacter sunterraneus. strain 1523vc isolated from Griffin hot spring, Kamchatka, Russia.</title>
        <authorList>
            <person name="Toshchakov S.V."/>
            <person name="Podosokorskaya O.A."/>
            <person name="Kublanov I.V."/>
            <person name="Korzhenkov A."/>
            <person name="Patrushev M.V."/>
        </authorList>
    </citation>
    <scope>NUCLEOTIDE SEQUENCE [LARGE SCALE GENOMIC DNA]</scope>
    <source>
        <strain evidence="8 12">1523vc</strain>
    </source>
</reference>
<dbReference type="GO" id="GO:0005840">
    <property type="term" value="C:ribosome"/>
    <property type="evidence" value="ECO:0007669"/>
    <property type="project" value="UniProtKB-KW"/>
</dbReference>
<dbReference type="InterPro" id="IPR012340">
    <property type="entry name" value="NA-bd_OB-fold"/>
</dbReference>
<dbReference type="NCBIfam" id="NF004473">
    <property type="entry name" value="PRK05807.1"/>
    <property type="match status" value="1"/>
</dbReference>
<keyword evidence="2" id="KW-0689">Ribosomal protein</keyword>
<evidence type="ECO:0000313" key="9">
    <source>
        <dbReference type="EMBL" id="TCO54702.1"/>
    </source>
</evidence>
<comment type="caution">
    <text evidence="9">The sequence shown here is derived from an EMBL/GenBank/DDBJ whole genome shotgun (WGS) entry which is preliminary data.</text>
</comment>
<dbReference type="OMA" id="VRNIHDH"/>
<dbReference type="CDD" id="cd05692">
    <property type="entry name" value="S1_RPS1_repeat_hs4"/>
    <property type="match status" value="1"/>
</dbReference>
<evidence type="ECO:0000313" key="7">
    <source>
        <dbReference type="EMBL" id="HBT48936.1"/>
    </source>
</evidence>
<evidence type="ECO:0000313" key="8">
    <source>
        <dbReference type="EMBL" id="NNG66919.1"/>
    </source>
</evidence>
<dbReference type="GO" id="GO:1990904">
    <property type="term" value="C:ribonucleoprotein complex"/>
    <property type="evidence" value="ECO:0007669"/>
    <property type="project" value="UniProtKB-KW"/>
</dbReference>
<comment type="function">
    <text evidence="4">Binds mRNA; thus facilitating recognition of the initiation point. It is needed to translate mRNA with a short Shine-Dalgarno (SD) purine-rich sequence.</text>
</comment>
<dbReference type="InterPro" id="IPR050437">
    <property type="entry name" value="Ribos_protein_bS1-like"/>
</dbReference>